<dbReference type="GO" id="GO:0003700">
    <property type="term" value="F:DNA-binding transcription factor activity"/>
    <property type="evidence" value="ECO:0007669"/>
    <property type="project" value="InterPro"/>
</dbReference>
<dbReference type="InterPro" id="IPR036390">
    <property type="entry name" value="WH_DNA-bd_sf"/>
</dbReference>
<keyword evidence="2" id="KW-0804">Transcription</keyword>
<dbReference type="InterPro" id="IPR050313">
    <property type="entry name" value="Carb_Metab_HTH_regulators"/>
</dbReference>
<evidence type="ECO:0000313" key="5">
    <source>
        <dbReference type="Proteomes" id="UP000199236"/>
    </source>
</evidence>
<dbReference type="InterPro" id="IPR037171">
    <property type="entry name" value="NagB/RpiA_transferase-like"/>
</dbReference>
<evidence type="ECO:0000313" key="4">
    <source>
        <dbReference type="EMBL" id="SFO93321.1"/>
    </source>
</evidence>
<dbReference type="InterPro" id="IPR001034">
    <property type="entry name" value="DeoR_HTH"/>
</dbReference>
<dbReference type="PANTHER" id="PTHR30363">
    <property type="entry name" value="HTH-TYPE TRANSCRIPTIONAL REGULATOR SRLR-RELATED"/>
    <property type="match status" value="1"/>
</dbReference>
<dbReference type="STRING" id="655353.SAMN04488056_11625"/>
<dbReference type="InterPro" id="IPR014036">
    <property type="entry name" value="DeoR-like_C"/>
</dbReference>
<dbReference type="InterPro" id="IPR036388">
    <property type="entry name" value="WH-like_DNA-bd_sf"/>
</dbReference>
<dbReference type="SMART" id="SM00420">
    <property type="entry name" value="HTH_DEOR"/>
    <property type="match status" value="1"/>
</dbReference>
<proteinExistence type="predicted"/>
<evidence type="ECO:0000256" key="1">
    <source>
        <dbReference type="ARBA" id="ARBA00023015"/>
    </source>
</evidence>
<dbReference type="SMART" id="SM01134">
    <property type="entry name" value="DeoRC"/>
    <property type="match status" value="1"/>
</dbReference>
<dbReference type="Gene3D" id="1.10.10.10">
    <property type="entry name" value="Winged helix-like DNA-binding domain superfamily/Winged helix DNA-binding domain"/>
    <property type="match status" value="1"/>
</dbReference>
<organism evidence="4 5">
    <name type="scientific">Cohaesibacter marisflavi</name>
    <dbReference type="NCBI Taxonomy" id="655353"/>
    <lineage>
        <taxon>Bacteria</taxon>
        <taxon>Pseudomonadati</taxon>
        <taxon>Pseudomonadota</taxon>
        <taxon>Alphaproteobacteria</taxon>
        <taxon>Hyphomicrobiales</taxon>
        <taxon>Cohaesibacteraceae</taxon>
    </lineage>
</organism>
<dbReference type="PROSITE" id="PS51000">
    <property type="entry name" value="HTH_DEOR_2"/>
    <property type="match status" value="1"/>
</dbReference>
<name>A0A1I5L9B9_9HYPH</name>
<dbReference type="Pfam" id="PF08220">
    <property type="entry name" value="HTH_DeoR"/>
    <property type="match status" value="1"/>
</dbReference>
<feature type="domain" description="HTH deoR-type" evidence="3">
    <location>
        <begin position="14"/>
        <end position="69"/>
    </location>
</feature>
<accession>A0A1I5L9B9</accession>
<reference evidence="4 5" key="1">
    <citation type="submission" date="2016-10" db="EMBL/GenBank/DDBJ databases">
        <authorList>
            <person name="de Groot N.N."/>
        </authorList>
    </citation>
    <scope>NUCLEOTIDE SEQUENCE [LARGE SCALE GENOMIC DNA]</scope>
    <source>
        <strain evidence="4 5">CGMCC 1.9157</strain>
    </source>
</reference>
<keyword evidence="1" id="KW-0805">Transcription regulation</keyword>
<dbReference type="SUPFAM" id="SSF100950">
    <property type="entry name" value="NagB/RpiA/CoA transferase-like"/>
    <property type="match status" value="1"/>
</dbReference>
<protein>
    <submittedName>
        <fullName evidence="4">Transcriptional regulator, DeoR family</fullName>
    </submittedName>
</protein>
<evidence type="ECO:0000259" key="3">
    <source>
        <dbReference type="PROSITE" id="PS51000"/>
    </source>
</evidence>
<dbReference type="SUPFAM" id="SSF46785">
    <property type="entry name" value="Winged helix' DNA-binding domain"/>
    <property type="match status" value="1"/>
</dbReference>
<dbReference type="Pfam" id="PF00455">
    <property type="entry name" value="DeoRC"/>
    <property type="match status" value="1"/>
</dbReference>
<dbReference type="PRINTS" id="PR00037">
    <property type="entry name" value="HTHLACR"/>
</dbReference>
<dbReference type="Proteomes" id="UP000199236">
    <property type="component" value="Unassembled WGS sequence"/>
</dbReference>
<evidence type="ECO:0000256" key="2">
    <source>
        <dbReference type="ARBA" id="ARBA00023163"/>
    </source>
</evidence>
<keyword evidence="5" id="KW-1185">Reference proteome</keyword>
<sequence>MVETPVSLSEELLPAERRQQLIQWFQTNVSGTNQELARMFNISVSTVRRDLDSLAAEGIVRRTHGGAVRIRSRTNFEPSTDLARRTAIEEKNSIVRHTLQMIEPKQSIIIDSGAVIAHMLAEELSVQSIPLTVITNDLYVATTLAYKEHIKLIVPGGSCRFGSYGLLGQPGLDFLVDIRCDCFFMSAQALDLECASETLLDVMLMKRAMIEAAERTVLMLDSSRFFDRALYRTVPTETFDTIITDEGLSEEAIEKLRLRGINLEIAKL</sequence>
<dbReference type="PANTHER" id="PTHR30363:SF46">
    <property type="entry name" value="LYSR FAMILY TRANSCRIPTIONAL REGULATOR"/>
    <property type="match status" value="1"/>
</dbReference>
<dbReference type="EMBL" id="FOVR01000016">
    <property type="protein sequence ID" value="SFO93321.1"/>
    <property type="molecule type" value="Genomic_DNA"/>
</dbReference>
<dbReference type="RefSeq" id="WP_244544802.1">
    <property type="nucleotide sequence ID" value="NZ_FOVR01000016.1"/>
</dbReference>
<dbReference type="AlphaFoldDB" id="A0A1I5L9B9"/>
<gene>
    <name evidence="4" type="ORF">SAMN04488056_11625</name>
</gene>